<keyword evidence="1" id="KW-1133">Transmembrane helix</keyword>
<dbReference type="Proteomes" id="UP000277580">
    <property type="component" value="Unassembled WGS sequence"/>
</dbReference>
<feature type="transmembrane region" description="Helical" evidence="1">
    <location>
        <begin position="20"/>
        <end position="41"/>
    </location>
</feature>
<dbReference type="AlphaFoldDB" id="A0A3N4L358"/>
<accession>A0A3N4L358</accession>
<dbReference type="EMBL" id="ML119110">
    <property type="protein sequence ID" value="RPB16188.1"/>
    <property type="molecule type" value="Genomic_DNA"/>
</dbReference>
<gene>
    <name evidence="2" type="ORF">P167DRAFT_353558</name>
</gene>
<keyword evidence="1" id="KW-0812">Transmembrane</keyword>
<dbReference type="InParanoid" id="A0A3N4L358"/>
<evidence type="ECO:0000313" key="2">
    <source>
        <dbReference type="EMBL" id="RPB16188.1"/>
    </source>
</evidence>
<organism evidence="2 3">
    <name type="scientific">Morchella conica CCBAS932</name>
    <dbReference type="NCBI Taxonomy" id="1392247"/>
    <lineage>
        <taxon>Eukaryota</taxon>
        <taxon>Fungi</taxon>
        <taxon>Dikarya</taxon>
        <taxon>Ascomycota</taxon>
        <taxon>Pezizomycotina</taxon>
        <taxon>Pezizomycetes</taxon>
        <taxon>Pezizales</taxon>
        <taxon>Morchellaceae</taxon>
        <taxon>Morchella</taxon>
    </lineage>
</organism>
<protein>
    <submittedName>
        <fullName evidence="2">Uncharacterized protein</fullName>
    </submittedName>
</protein>
<evidence type="ECO:0000313" key="3">
    <source>
        <dbReference type="Proteomes" id="UP000277580"/>
    </source>
</evidence>
<reference evidence="2 3" key="1">
    <citation type="journal article" date="2018" name="Nat. Ecol. Evol.">
        <title>Pezizomycetes genomes reveal the molecular basis of ectomycorrhizal truffle lifestyle.</title>
        <authorList>
            <person name="Murat C."/>
            <person name="Payen T."/>
            <person name="Noel B."/>
            <person name="Kuo A."/>
            <person name="Morin E."/>
            <person name="Chen J."/>
            <person name="Kohler A."/>
            <person name="Krizsan K."/>
            <person name="Balestrini R."/>
            <person name="Da Silva C."/>
            <person name="Montanini B."/>
            <person name="Hainaut M."/>
            <person name="Levati E."/>
            <person name="Barry K.W."/>
            <person name="Belfiori B."/>
            <person name="Cichocki N."/>
            <person name="Clum A."/>
            <person name="Dockter R.B."/>
            <person name="Fauchery L."/>
            <person name="Guy J."/>
            <person name="Iotti M."/>
            <person name="Le Tacon F."/>
            <person name="Lindquist E.A."/>
            <person name="Lipzen A."/>
            <person name="Malagnac F."/>
            <person name="Mello A."/>
            <person name="Molinier V."/>
            <person name="Miyauchi S."/>
            <person name="Poulain J."/>
            <person name="Riccioni C."/>
            <person name="Rubini A."/>
            <person name="Sitrit Y."/>
            <person name="Splivallo R."/>
            <person name="Traeger S."/>
            <person name="Wang M."/>
            <person name="Zifcakova L."/>
            <person name="Wipf D."/>
            <person name="Zambonelli A."/>
            <person name="Paolocci F."/>
            <person name="Nowrousian M."/>
            <person name="Ottonello S."/>
            <person name="Baldrian P."/>
            <person name="Spatafora J.W."/>
            <person name="Henrissat B."/>
            <person name="Nagy L.G."/>
            <person name="Aury J.M."/>
            <person name="Wincker P."/>
            <person name="Grigoriev I.V."/>
            <person name="Bonfante P."/>
            <person name="Martin F.M."/>
        </authorList>
    </citation>
    <scope>NUCLEOTIDE SEQUENCE [LARGE SCALE GENOMIC DNA]</scope>
    <source>
        <strain evidence="2 3">CCBAS932</strain>
    </source>
</reference>
<keyword evidence="3" id="KW-1185">Reference proteome</keyword>
<sequence length="69" mass="7889">MLAVGSDMKSRTRSLVGGEIVISKHVILWFQIVLLRFMCVLKSDMNDMHNISESKDRYKSMHIECGSSE</sequence>
<proteinExistence type="predicted"/>
<name>A0A3N4L358_9PEZI</name>
<evidence type="ECO:0000256" key="1">
    <source>
        <dbReference type="SAM" id="Phobius"/>
    </source>
</evidence>
<keyword evidence="1" id="KW-0472">Membrane</keyword>